<dbReference type="PANTHER" id="PTHR43289">
    <property type="entry name" value="MITOGEN-ACTIVATED PROTEIN KINASE KINASE KINASE 20-RELATED"/>
    <property type="match status" value="1"/>
</dbReference>
<keyword evidence="2" id="KW-0808">Transferase</keyword>
<dbReference type="PROSITE" id="PS50011">
    <property type="entry name" value="PROTEIN_KINASE_DOM"/>
    <property type="match status" value="1"/>
</dbReference>
<keyword evidence="5" id="KW-0067">ATP-binding</keyword>
<dbReference type="PANTHER" id="PTHR43289:SF34">
    <property type="entry name" value="SERINE_THREONINE-PROTEIN KINASE YBDM-RELATED"/>
    <property type="match status" value="1"/>
</dbReference>
<feature type="domain" description="Protein kinase" evidence="8">
    <location>
        <begin position="14"/>
        <end position="277"/>
    </location>
</feature>
<dbReference type="Pfam" id="PF03793">
    <property type="entry name" value="PASTA"/>
    <property type="match status" value="4"/>
</dbReference>
<keyword evidence="7" id="KW-1133">Transmembrane helix</keyword>
<dbReference type="NCBIfam" id="NF033483">
    <property type="entry name" value="PknB_PASTA_kin"/>
    <property type="match status" value="1"/>
</dbReference>
<evidence type="ECO:0000259" key="9">
    <source>
        <dbReference type="PROSITE" id="PS51178"/>
    </source>
</evidence>
<proteinExistence type="predicted"/>
<dbReference type="InterPro" id="IPR017441">
    <property type="entry name" value="Protein_kinase_ATP_BS"/>
</dbReference>
<dbReference type="PROSITE" id="PS00107">
    <property type="entry name" value="PROTEIN_KINASE_ATP"/>
    <property type="match status" value="1"/>
</dbReference>
<dbReference type="Gene3D" id="1.10.510.10">
    <property type="entry name" value="Transferase(Phosphotransferase) domain 1"/>
    <property type="match status" value="1"/>
</dbReference>
<dbReference type="InterPro" id="IPR000719">
    <property type="entry name" value="Prot_kinase_dom"/>
</dbReference>
<dbReference type="AlphaFoldDB" id="A0A6J7EST5"/>
<evidence type="ECO:0000256" key="4">
    <source>
        <dbReference type="ARBA" id="ARBA00022777"/>
    </source>
</evidence>
<evidence type="ECO:0000256" key="6">
    <source>
        <dbReference type="SAM" id="MobiDB-lite"/>
    </source>
</evidence>
<dbReference type="FunFam" id="1.10.510.10:FF:000021">
    <property type="entry name" value="Serine/threonine protein kinase"/>
    <property type="match status" value="1"/>
</dbReference>
<dbReference type="PROSITE" id="PS00108">
    <property type="entry name" value="PROTEIN_KINASE_ST"/>
    <property type="match status" value="1"/>
</dbReference>
<keyword evidence="7" id="KW-0472">Membrane</keyword>
<evidence type="ECO:0000259" key="8">
    <source>
        <dbReference type="PROSITE" id="PS50011"/>
    </source>
</evidence>
<dbReference type="Pfam" id="PF00069">
    <property type="entry name" value="Pkinase"/>
    <property type="match status" value="1"/>
</dbReference>
<evidence type="ECO:0000313" key="10">
    <source>
        <dbReference type="EMBL" id="CAB4886186.1"/>
    </source>
</evidence>
<sequence>MTDSGERTVINDRYEIQSRIGRGGMADVLLARDLLLDRPVAIKVLFAEFATDPSFVERFRREAQAAANLNHPNIVGVYDWGKYGGTYFIAMEYVEGRTLADILRVNGRVSAVQAAEIASEVAAALGFAHRNGVVHRDIKPANILIGSSGQVKVADFGIARAMNSAADNNLTQVGLVMGTATYFSPEQAQGAQPDPRSDLYSLGIVLYEMVCGKPPFAGDNPVSIAYKQVHEAPQPLNQIAPDVPRPFEAIVAKLLAKNPAQRYVDGEALRDDLRRFRNGEPVKALTGVAPSAAETAALAATTIVPRQPGSPVVVGTTASQPRASLVPGSTAAMPITQAQPRSQYPTGANEAVYYDPPPRRGWYGIAAFVAVLLLAVGAFVLFKALNNDSNATSFALPDVTLMPLEQATKVLTDRGLKPEAVPKADPNVAEGVVYLTAPVAGVIVSKDQTITLTYNPKSELVPVPDVTNLTLLDARNKLVGQGFTVGTVNTAENPAVPEGSIISQDPPAQAMAKQASVVNLVVSQGKGKVTVPNVVGQNGVAAKSLLESTAFGFVVTVMQEANDTVPLGAVIRTDPLVDAQVDKGASLTIYVSTGPTQVAVPPLKGLTENQAKSLIASKGLLVAPTIFQDVPFGSSNDGRVMAQDPATGTMVNSSSIITITVGKALPAPTTTMPATTTTTTPTPTTTTVH</sequence>
<feature type="domain" description="PASTA" evidence="9">
    <location>
        <begin position="525"/>
        <end position="593"/>
    </location>
</feature>
<dbReference type="CDD" id="cd06577">
    <property type="entry name" value="PASTA_pknB"/>
    <property type="match status" value="4"/>
</dbReference>
<organism evidence="10">
    <name type="scientific">freshwater metagenome</name>
    <dbReference type="NCBI Taxonomy" id="449393"/>
    <lineage>
        <taxon>unclassified sequences</taxon>
        <taxon>metagenomes</taxon>
        <taxon>ecological metagenomes</taxon>
    </lineage>
</organism>
<dbReference type="FunFam" id="3.30.200.20:FF:000035">
    <property type="entry name" value="Serine/threonine protein kinase Stk1"/>
    <property type="match status" value="1"/>
</dbReference>
<protein>
    <submittedName>
        <fullName evidence="10">Unannotated protein</fullName>
    </submittedName>
</protein>
<evidence type="ECO:0000256" key="5">
    <source>
        <dbReference type="ARBA" id="ARBA00022840"/>
    </source>
</evidence>
<dbReference type="InterPro" id="IPR008271">
    <property type="entry name" value="Ser/Thr_kinase_AS"/>
</dbReference>
<dbReference type="InterPro" id="IPR011009">
    <property type="entry name" value="Kinase-like_dom_sf"/>
</dbReference>
<evidence type="ECO:0000256" key="2">
    <source>
        <dbReference type="ARBA" id="ARBA00022679"/>
    </source>
</evidence>
<evidence type="ECO:0000256" key="3">
    <source>
        <dbReference type="ARBA" id="ARBA00022741"/>
    </source>
</evidence>
<feature type="domain" description="PASTA" evidence="9">
    <location>
        <begin position="594"/>
        <end position="663"/>
    </location>
</feature>
<keyword evidence="4" id="KW-0418">Kinase</keyword>
<keyword evidence="7" id="KW-0812">Transmembrane</keyword>
<feature type="domain" description="PASTA" evidence="9">
    <location>
        <begin position="457"/>
        <end position="524"/>
    </location>
</feature>
<evidence type="ECO:0000256" key="1">
    <source>
        <dbReference type="ARBA" id="ARBA00022527"/>
    </source>
</evidence>
<feature type="region of interest" description="Disordered" evidence="6">
    <location>
        <begin position="668"/>
        <end position="689"/>
    </location>
</feature>
<dbReference type="CDD" id="cd14014">
    <property type="entry name" value="STKc_PknB_like"/>
    <property type="match status" value="1"/>
</dbReference>
<dbReference type="SMART" id="SM00220">
    <property type="entry name" value="S_TKc"/>
    <property type="match status" value="1"/>
</dbReference>
<feature type="transmembrane region" description="Helical" evidence="7">
    <location>
        <begin position="362"/>
        <end position="382"/>
    </location>
</feature>
<dbReference type="GO" id="GO:0005524">
    <property type="term" value="F:ATP binding"/>
    <property type="evidence" value="ECO:0007669"/>
    <property type="project" value="UniProtKB-KW"/>
</dbReference>
<dbReference type="SMART" id="SM00740">
    <property type="entry name" value="PASTA"/>
    <property type="match status" value="4"/>
</dbReference>
<reference evidence="10" key="1">
    <citation type="submission" date="2020-05" db="EMBL/GenBank/DDBJ databases">
        <authorList>
            <person name="Chiriac C."/>
            <person name="Salcher M."/>
            <person name="Ghai R."/>
            <person name="Kavagutti S V."/>
        </authorList>
    </citation>
    <scope>NUCLEOTIDE SEQUENCE</scope>
</reference>
<dbReference type="EMBL" id="CAFBLP010000067">
    <property type="protein sequence ID" value="CAB4886186.1"/>
    <property type="molecule type" value="Genomic_DNA"/>
</dbReference>
<dbReference type="InterPro" id="IPR005543">
    <property type="entry name" value="PASTA_dom"/>
</dbReference>
<gene>
    <name evidence="10" type="ORF">UFOPK3376_02264</name>
</gene>
<dbReference type="PROSITE" id="PS51178">
    <property type="entry name" value="PASTA"/>
    <property type="match status" value="4"/>
</dbReference>
<dbReference type="SUPFAM" id="SSF56112">
    <property type="entry name" value="Protein kinase-like (PK-like)"/>
    <property type="match status" value="1"/>
</dbReference>
<accession>A0A6J7EST5</accession>
<keyword evidence="1" id="KW-0723">Serine/threonine-protein kinase</keyword>
<dbReference type="Gene3D" id="3.30.200.20">
    <property type="entry name" value="Phosphorylase Kinase, domain 1"/>
    <property type="match status" value="1"/>
</dbReference>
<evidence type="ECO:0000256" key="7">
    <source>
        <dbReference type="SAM" id="Phobius"/>
    </source>
</evidence>
<dbReference type="GO" id="GO:0004674">
    <property type="term" value="F:protein serine/threonine kinase activity"/>
    <property type="evidence" value="ECO:0007669"/>
    <property type="project" value="UniProtKB-KW"/>
</dbReference>
<feature type="domain" description="PASTA" evidence="9">
    <location>
        <begin position="390"/>
        <end position="456"/>
    </location>
</feature>
<keyword evidence="3" id="KW-0547">Nucleotide-binding</keyword>
<name>A0A6J7EST5_9ZZZZ</name>
<dbReference type="Gene3D" id="3.30.10.20">
    <property type="match status" value="4"/>
</dbReference>